<evidence type="ECO:0000256" key="9">
    <source>
        <dbReference type="ARBA" id="ARBA00022729"/>
    </source>
</evidence>
<dbReference type="PANTHER" id="PTHR10151:SF66">
    <property type="entry name" value="GLYCEROPHOSPHOCHOLINE CHOLINEPHOSPHODIESTERASE ENPP6"/>
    <property type="match status" value="1"/>
</dbReference>
<keyword evidence="34" id="KW-1185">Reference proteome</keyword>
<evidence type="ECO:0000256" key="29">
    <source>
        <dbReference type="ARBA" id="ARBA00048703"/>
    </source>
</evidence>
<dbReference type="EMBL" id="CACVKT020003833">
    <property type="protein sequence ID" value="CAC5386018.1"/>
    <property type="molecule type" value="Genomic_DNA"/>
</dbReference>
<dbReference type="OrthoDB" id="415411at2759"/>
<dbReference type="CDD" id="cd16018">
    <property type="entry name" value="Enpp"/>
    <property type="match status" value="1"/>
</dbReference>
<evidence type="ECO:0000256" key="6">
    <source>
        <dbReference type="ARBA" id="ARBA00022553"/>
    </source>
</evidence>
<feature type="compositionally biased region" description="Polar residues" evidence="32">
    <location>
        <begin position="164"/>
        <end position="181"/>
    </location>
</feature>
<evidence type="ECO:0000256" key="32">
    <source>
        <dbReference type="SAM" id="MobiDB-lite"/>
    </source>
</evidence>
<evidence type="ECO:0000256" key="3">
    <source>
        <dbReference type="ARBA" id="ARBA00010594"/>
    </source>
</evidence>
<keyword evidence="16" id="KW-0325">Glycoprotein</keyword>
<protein>
    <recommendedName>
        <fullName evidence="4">glycerophosphocholine cholinephosphodiesterase</fullName>
        <ecNumber evidence="4">3.1.4.38</ecNumber>
    </recommendedName>
    <alternativeName>
        <fullName evidence="19">Choline-specific glycerophosphodiester phosphodiesterase</fullName>
    </alternativeName>
    <alternativeName>
        <fullName evidence="18">Ectonucleotide pyrophosphatase/phosphodiesterase family member 6</fullName>
    </alternativeName>
</protein>
<evidence type="ECO:0000256" key="19">
    <source>
        <dbReference type="ARBA" id="ARBA00032556"/>
    </source>
</evidence>
<feature type="region of interest" description="Disordered" evidence="32">
    <location>
        <begin position="111"/>
        <end position="181"/>
    </location>
</feature>
<dbReference type="GO" id="GO:0016042">
    <property type="term" value="P:lipid catabolic process"/>
    <property type="evidence" value="ECO:0007669"/>
    <property type="project" value="UniProtKB-KW"/>
</dbReference>
<comment type="catalytic activity">
    <reaction evidence="23">
        <text>glycero-2-phosphocholine + H2O = phosphocholine + glycerol + H(+)</text>
        <dbReference type="Rhea" id="RHEA:61684"/>
        <dbReference type="ChEBI" id="CHEBI:15377"/>
        <dbReference type="ChEBI" id="CHEBI:15378"/>
        <dbReference type="ChEBI" id="CHEBI:17754"/>
        <dbReference type="ChEBI" id="CHEBI:144950"/>
        <dbReference type="ChEBI" id="CHEBI:295975"/>
    </reaction>
    <physiologicalReaction direction="left-to-right" evidence="23">
        <dbReference type="Rhea" id="RHEA:61685"/>
    </physiologicalReaction>
</comment>
<dbReference type="SUPFAM" id="SSF53649">
    <property type="entry name" value="Alkaline phosphatase-like"/>
    <property type="match status" value="2"/>
</dbReference>
<comment type="catalytic activity">
    <reaction evidence="28">
        <text>sphing-4-enine-phosphocholine + H2O = sphing-4-enine + phosphocholine + H(+)</text>
        <dbReference type="Rhea" id="RHEA:41095"/>
        <dbReference type="ChEBI" id="CHEBI:15377"/>
        <dbReference type="ChEBI" id="CHEBI:15378"/>
        <dbReference type="ChEBI" id="CHEBI:57756"/>
        <dbReference type="ChEBI" id="CHEBI:58906"/>
        <dbReference type="ChEBI" id="CHEBI:295975"/>
    </reaction>
    <physiologicalReaction direction="left-to-right" evidence="28">
        <dbReference type="Rhea" id="RHEA:41096"/>
    </physiologicalReaction>
</comment>
<keyword evidence="17" id="KW-0449">Lipoprotein</keyword>
<evidence type="ECO:0000256" key="7">
    <source>
        <dbReference type="ARBA" id="ARBA00022622"/>
    </source>
</evidence>
<comment type="similarity">
    <text evidence="3">Belongs to the nucleotide pyrophosphatase/phosphodiesterase family.</text>
</comment>
<accession>A0A6J8BPY2</accession>
<keyword evidence="15" id="KW-1015">Disulfide bond</keyword>
<evidence type="ECO:0000256" key="5">
    <source>
        <dbReference type="ARBA" id="ARBA00022475"/>
    </source>
</evidence>
<keyword evidence="11" id="KW-0862">Zinc</keyword>
<evidence type="ECO:0000256" key="8">
    <source>
        <dbReference type="ARBA" id="ARBA00022723"/>
    </source>
</evidence>
<dbReference type="GO" id="GO:0098552">
    <property type="term" value="C:side of membrane"/>
    <property type="evidence" value="ECO:0007669"/>
    <property type="project" value="UniProtKB-KW"/>
</dbReference>
<dbReference type="Proteomes" id="UP000507470">
    <property type="component" value="Unassembled WGS sequence"/>
</dbReference>
<evidence type="ECO:0000256" key="25">
    <source>
        <dbReference type="ARBA" id="ARBA00047600"/>
    </source>
</evidence>
<comment type="catalytic activity">
    <reaction evidence="26">
        <text>1-tetradecanoyl-sn-glycero-3-phosphocholine + H2O = 1-tetradecanoyl-sn-glycerol + phosphocholine + H(+)</text>
        <dbReference type="Rhea" id="RHEA:40999"/>
        <dbReference type="ChEBI" id="CHEBI:15377"/>
        <dbReference type="ChEBI" id="CHEBI:15378"/>
        <dbReference type="ChEBI" id="CHEBI:64489"/>
        <dbReference type="ChEBI" id="CHEBI:75536"/>
        <dbReference type="ChEBI" id="CHEBI:295975"/>
    </reaction>
    <physiologicalReaction direction="left-to-right" evidence="26">
        <dbReference type="Rhea" id="RHEA:41000"/>
    </physiologicalReaction>
</comment>
<dbReference type="InterPro" id="IPR002591">
    <property type="entry name" value="Phosphodiest/P_Trfase"/>
</dbReference>
<gene>
    <name evidence="33" type="ORF">MCOR_21509</name>
</gene>
<dbReference type="PANTHER" id="PTHR10151">
    <property type="entry name" value="ECTONUCLEOTIDE PYROPHOSPHATASE/PHOSPHODIESTERASE"/>
    <property type="match status" value="1"/>
</dbReference>
<keyword evidence="12" id="KW-0442">Lipid degradation</keyword>
<evidence type="ECO:0000256" key="20">
    <source>
        <dbReference type="ARBA" id="ARBA00046203"/>
    </source>
</evidence>
<comment type="catalytic activity">
    <reaction evidence="30">
        <text>1-(9Z,12Z)-octadecadienoyl-sn-glycero-3-phosphocholine + H2O = 1-(9Z,12Z-octadecadienoyl)-sn-glycerol + phosphocholine + H(+)</text>
        <dbReference type="Rhea" id="RHEA:41115"/>
        <dbReference type="ChEBI" id="CHEBI:15377"/>
        <dbReference type="ChEBI" id="CHEBI:15378"/>
        <dbReference type="ChEBI" id="CHEBI:28733"/>
        <dbReference type="ChEBI" id="CHEBI:75561"/>
        <dbReference type="ChEBI" id="CHEBI:295975"/>
    </reaction>
    <physiologicalReaction direction="left-to-right" evidence="30">
        <dbReference type="Rhea" id="RHEA:41116"/>
    </physiologicalReaction>
</comment>
<keyword evidence="6" id="KW-0597">Phosphoprotein</keyword>
<keyword evidence="13" id="KW-0443">Lipid metabolism</keyword>
<keyword evidence="8" id="KW-0479">Metal-binding</keyword>
<comment type="catalytic activity">
    <reaction evidence="21">
        <text>1-dodecanoyl-sn-glycero-3-phosphocholine + H2O = 1-dodecanoyl-sn-glycerol + phosphocholine + H(+)</text>
        <dbReference type="Rhea" id="RHEA:41127"/>
        <dbReference type="ChEBI" id="CHEBI:15377"/>
        <dbReference type="ChEBI" id="CHEBI:15378"/>
        <dbReference type="ChEBI" id="CHEBI:74966"/>
        <dbReference type="ChEBI" id="CHEBI:75529"/>
        <dbReference type="ChEBI" id="CHEBI:295975"/>
    </reaction>
    <physiologicalReaction direction="left-to-right" evidence="21">
        <dbReference type="Rhea" id="RHEA:41128"/>
    </physiologicalReaction>
</comment>
<comment type="catalytic activity">
    <reaction evidence="29">
        <text>sn-glycerol 3-phosphocholine + H2O = phosphocholine + glycerol + H(+)</text>
        <dbReference type="Rhea" id="RHEA:19545"/>
        <dbReference type="ChEBI" id="CHEBI:15377"/>
        <dbReference type="ChEBI" id="CHEBI:15378"/>
        <dbReference type="ChEBI" id="CHEBI:16870"/>
        <dbReference type="ChEBI" id="CHEBI:17754"/>
        <dbReference type="ChEBI" id="CHEBI:295975"/>
        <dbReference type="EC" id="3.1.4.38"/>
    </reaction>
    <physiologicalReaction direction="left-to-right" evidence="29">
        <dbReference type="Rhea" id="RHEA:19546"/>
    </physiologicalReaction>
</comment>
<evidence type="ECO:0000256" key="10">
    <source>
        <dbReference type="ARBA" id="ARBA00022801"/>
    </source>
</evidence>
<dbReference type="InterPro" id="IPR017850">
    <property type="entry name" value="Alkaline_phosphatase_core_sf"/>
</dbReference>
<comment type="subcellular location">
    <subcellularLocation>
        <location evidence="2">Cell membrane</location>
        <topology evidence="2">Lipid-anchor</topology>
        <topology evidence="2">GPI-anchor</topology>
    </subcellularLocation>
</comment>
<evidence type="ECO:0000256" key="13">
    <source>
        <dbReference type="ARBA" id="ARBA00023098"/>
    </source>
</evidence>
<dbReference type="GO" id="GO:0047390">
    <property type="term" value="F:glycerophosphocholine cholinephosphodiesterase activity"/>
    <property type="evidence" value="ECO:0007669"/>
    <property type="project" value="UniProtKB-EC"/>
</dbReference>
<comment type="catalytic activity">
    <reaction evidence="27">
        <text>1-hexadecanoyl-sn-glycero-3-phosphocholine + H2O = 1-hexadecanoyl-sn-glycerol + phosphocholine + H(+)</text>
        <dbReference type="Rhea" id="RHEA:41119"/>
        <dbReference type="ChEBI" id="CHEBI:15377"/>
        <dbReference type="ChEBI" id="CHEBI:15378"/>
        <dbReference type="ChEBI" id="CHEBI:72998"/>
        <dbReference type="ChEBI" id="CHEBI:75542"/>
        <dbReference type="ChEBI" id="CHEBI:295975"/>
    </reaction>
    <physiologicalReaction direction="left-to-right" evidence="27">
        <dbReference type="Rhea" id="RHEA:41120"/>
    </physiologicalReaction>
</comment>
<evidence type="ECO:0000256" key="30">
    <source>
        <dbReference type="ARBA" id="ARBA00049092"/>
    </source>
</evidence>
<evidence type="ECO:0000256" key="21">
    <source>
        <dbReference type="ARBA" id="ARBA00047290"/>
    </source>
</evidence>
<comment type="cofactor">
    <cofactor evidence="1">
        <name>Zn(2+)</name>
        <dbReference type="ChEBI" id="CHEBI:29105"/>
    </cofactor>
</comment>
<evidence type="ECO:0000313" key="33">
    <source>
        <dbReference type="EMBL" id="CAC5386018.1"/>
    </source>
</evidence>
<comment type="catalytic activity">
    <reaction evidence="31">
        <text>1-(5Z,8Z,11Z,14Z-eicosatetraenoyl)-sn-glycero-3-phosphocholine + H2O = 1-(5Z,8Z,11Z,14Z-eicosatetraenoyl)-sn-glycerol + phosphocholine + H(+)</text>
        <dbReference type="Rhea" id="RHEA:41003"/>
        <dbReference type="ChEBI" id="CHEBI:15377"/>
        <dbReference type="ChEBI" id="CHEBI:15378"/>
        <dbReference type="ChEBI" id="CHEBI:34071"/>
        <dbReference type="ChEBI" id="CHEBI:74344"/>
        <dbReference type="ChEBI" id="CHEBI:295975"/>
    </reaction>
    <physiologicalReaction direction="left-to-right" evidence="31">
        <dbReference type="Rhea" id="RHEA:41004"/>
    </physiologicalReaction>
</comment>
<evidence type="ECO:0000256" key="27">
    <source>
        <dbReference type="ARBA" id="ARBA00048209"/>
    </source>
</evidence>
<keyword evidence="5" id="KW-1003">Cell membrane</keyword>
<evidence type="ECO:0000256" key="14">
    <source>
        <dbReference type="ARBA" id="ARBA00023136"/>
    </source>
</evidence>
<comment type="catalytic activity">
    <reaction evidence="24">
        <text>a 1-O-alkyl-sn-glycero-3-phosphocholine + H2O = a 1-O-alkyl-sn-glycerol + phosphocholine + H(+)</text>
        <dbReference type="Rhea" id="RHEA:36083"/>
        <dbReference type="ChEBI" id="CHEBI:15377"/>
        <dbReference type="ChEBI" id="CHEBI:15378"/>
        <dbReference type="ChEBI" id="CHEBI:15850"/>
        <dbReference type="ChEBI" id="CHEBI:30909"/>
        <dbReference type="ChEBI" id="CHEBI:295975"/>
    </reaction>
    <physiologicalReaction direction="left-to-right" evidence="24">
        <dbReference type="Rhea" id="RHEA:36084"/>
    </physiologicalReaction>
</comment>
<evidence type="ECO:0000256" key="18">
    <source>
        <dbReference type="ARBA" id="ARBA00031167"/>
    </source>
</evidence>
<keyword evidence="7" id="KW-0336">GPI-anchor</keyword>
<evidence type="ECO:0000256" key="1">
    <source>
        <dbReference type="ARBA" id="ARBA00001947"/>
    </source>
</evidence>
<evidence type="ECO:0000256" key="22">
    <source>
        <dbReference type="ARBA" id="ARBA00047322"/>
    </source>
</evidence>
<evidence type="ECO:0000256" key="31">
    <source>
        <dbReference type="ARBA" id="ARBA00049320"/>
    </source>
</evidence>
<comment type="function">
    <text evidence="20">Choline-specific glycerophosphodiesterase that hydrolyzes glycerophosphocholine (GPC) and lysophosphatidylcholine (LPC) and contributes to supplying choline to the cells. Has a preference for LPC with short (12:0 and 14:0) or polyunsaturated (18:2 and 20:4) fatty acids. In vitro, hydrolyzes only choline-containing lysophospholipids, such as sphingosylphosphorylcholine (SPC), platelet-activating factor (PAF) and lysoPAF, but not other lysophospholipids.</text>
</comment>
<evidence type="ECO:0000256" key="11">
    <source>
        <dbReference type="ARBA" id="ARBA00022833"/>
    </source>
</evidence>
<comment type="catalytic activity">
    <reaction evidence="22">
        <text>1-(9Z-octadecenoyl)-sn-glycero-3-phosphocholine + H2O = 1-(9Z-octadecenoyl)-sn-glycerol + phosphocholine + H(+)</text>
        <dbReference type="Rhea" id="RHEA:41091"/>
        <dbReference type="ChEBI" id="CHEBI:15377"/>
        <dbReference type="ChEBI" id="CHEBI:15378"/>
        <dbReference type="ChEBI" id="CHEBI:28610"/>
        <dbReference type="ChEBI" id="CHEBI:75757"/>
        <dbReference type="ChEBI" id="CHEBI:295975"/>
    </reaction>
    <physiologicalReaction direction="left-to-right" evidence="22">
        <dbReference type="Rhea" id="RHEA:41092"/>
    </physiologicalReaction>
</comment>
<reference evidence="33 34" key="1">
    <citation type="submission" date="2020-06" db="EMBL/GenBank/DDBJ databases">
        <authorList>
            <person name="Li R."/>
            <person name="Bekaert M."/>
        </authorList>
    </citation>
    <scope>NUCLEOTIDE SEQUENCE [LARGE SCALE GENOMIC DNA]</scope>
    <source>
        <strain evidence="34">wild</strain>
    </source>
</reference>
<evidence type="ECO:0000256" key="17">
    <source>
        <dbReference type="ARBA" id="ARBA00023288"/>
    </source>
</evidence>
<dbReference type="GO" id="GO:0005886">
    <property type="term" value="C:plasma membrane"/>
    <property type="evidence" value="ECO:0007669"/>
    <property type="project" value="UniProtKB-SubCell"/>
</dbReference>
<evidence type="ECO:0000256" key="23">
    <source>
        <dbReference type="ARBA" id="ARBA00047482"/>
    </source>
</evidence>
<evidence type="ECO:0000256" key="28">
    <source>
        <dbReference type="ARBA" id="ARBA00048234"/>
    </source>
</evidence>
<evidence type="ECO:0000256" key="15">
    <source>
        <dbReference type="ARBA" id="ARBA00023157"/>
    </source>
</evidence>
<evidence type="ECO:0000256" key="4">
    <source>
        <dbReference type="ARBA" id="ARBA00012318"/>
    </source>
</evidence>
<evidence type="ECO:0000256" key="12">
    <source>
        <dbReference type="ARBA" id="ARBA00022963"/>
    </source>
</evidence>
<evidence type="ECO:0000256" key="2">
    <source>
        <dbReference type="ARBA" id="ARBA00004609"/>
    </source>
</evidence>
<evidence type="ECO:0000256" key="16">
    <source>
        <dbReference type="ARBA" id="ARBA00023180"/>
    </source>
</evidence>
<keyword evidence="14" id="KW-0472">Membrane</keyword>
<feature type="compositionally biased region" description="Basic and acidic residues" evidence="32">
    <location>
        <begin position="147"/>
        <end position="163"/>
    </location>
</feature>
<dbReference type="EC" id="3.1.4.38" evidence="4"/>
<evidence type="ECO:0000256" key="26">
    <source>
        <dbReference type="ARBA" id="ARBA00047779"/>
    </source>
</evidence>
<comment type="catalytic activity">
    <reaction evidence="25">
        <text>a 1-acyl-sn-glycero-3-phosphocholine + H2O = a 1-acyl-sn-glycerol + phosphocholine + H(+)</text>
        <dbReference type="Rhea" id="RHEA:44720"/>
        <dbReference type="ChEBI" id="CHEBI:15377"/>
        <dbReference type="ChEBI" id="CHEBI:15378"/>
        <dbReference type="ChEBI" id="CHEBI:58168"/>
        <dbReference type="ChEBI" id="CHEBI:64683"/>
        <dbReference type="ChEBI" id="CHEBI:295975"/>
    </reaction>
    <physiologicalReaction direction="left-to-right" evidence="25">
        <dbReference type="Rhea" id="RHEA:44721"/>
    </physiologicalReaction>
</comment>
<evidence type="ECO:0000313" key="34">
    <source>
        <dbReference type="Proteomes" id="UP000507470"/>
    </source>
</evidence>
<proteinExistence type="inferred from homology"/>
<name>A0A6J8BPY2_MYTCO</name>
<sequence>MVDFHDVNEILESEKKRLISQLKKDSKTKDEIEETKTEKIQEDSYRRKYEDLYRRTEAATRKLFDEFKKEAKTIPELNFWNDIEQMRGAYHYPEEEGFACEDIEKVKEDKTGNEQDDFGNELFDEFSNNKNETGNKPDGNGSESDENSQKQIKEAQAETKEQDFTQNAVVPTESSDSPPWITSDTLIYLPEVKPDEKSVIRFIYTTRPSSIAHIHQTEEPTWIDISLKKDIELDIPDKIEKKIMKKEENLKKKGTRKNTLFKDAKKEDRRRITKLKRNKQQNSLTTEEFQLLLSRLEVNNKRWLHVENHGFVGNFMWNKERGNSFEIKMETAESKYSHWFEGAEPLWITAVKQEKRTHMFEWPGGHISNNGTTSTFYDEMGVDDWPMISHMMKNLKKAVNLFKTDKIDMADEAIKQMLDMFVQEGLEDKVNIVIFSDHGMTEISESRTIDISDHIGSVDVEVVRDKGAVCSIWPREGKLEKVYANLQQMNNKHITVYKKENLPERWHYIHNQLVAPIIVVAELGWYILTPSGQSIDKYRAGPAKGHHGYDNAEKDMRGIFLALGPEDGPNGIVLGGTVELALDKARRLDDVSPTVTANALESSVMRFVNICPIYILSSLLTRWYKERDATDLCPVTAIIFALQYEFLAKTVAPVALIECYRTDKATRASMTSQIVENRKLLVLLIDGFRWDYFNIPGLQLPGFSRLFEQGVKADYMIPDFPTLSFPNFSSLMTGLHAEDHGFVGNFMYHEEKQSSFEYKMVNLESNQSHWFEGAEPLWISAVKQEKRSYMFEWPGCHVPVYDMTSTFCDKMNEWPMVPQTVQNLKKAFDLLKADKIDFAGVYLNAVDRWGHSYGPNSKEVFDIVKQTDNAIHEMLSMFKAYDLEENTNLIIFSDHGMTEISESRSIDISEHIGSVDVKAVMDKGAVCSIWPREGKLDKVYTGLTKMGNSHMRVFKKDTIPDRWRYRNNKLIAPIIVVADLGWYILTPDGPSIDKYMNGPAKGHHGYDNAEEDMRGIFLAMGPDFKKNYKTGPVRAVDIYQVMCKALKIQPLPHKGDWSRVKDIFK</sequence>
<dbReference type="GO" id="GO:0046872">
    <property type="term" value="F:metal ion binding"/>
    <property type="evidence" value="ECO:0007669"/>
    <property type="project" value="UniProtKB-KW"/>
</dbReference>
<keyword evidence="10 33" id="KW-0378">Hydrolase</keyword>
<dbReference type="Pfam" id="PF01663">
    <property type="entry name" value="Phosphodiest"/>
    <property type="match status" value="3"/>
</dbReference>
<keyword evidence="9" id="KW-0732">Signal</keyword>
<dbReference type="Gene3D" id="3.30.1360.180">
    <property type="match status" value="1"/>
</dbReference>
<organism evidence="33 34">
    <name type="scientific">Mytilus coruscus</name>
    <name type="common">Sea mussel</name>
    <dbReference type="NCBI Taxonomy" id="42192"/>
    <lineage>
        <taxon>Eukaryota</taxon>
        <taxon>Metazoa</taxon>
        <taxon>Spiralia</taxon>
        <taxon>Lophotrochozoa</taxon>
        <taxon>Mollusca</taxon>
        <taxon>Bivalvia</taxon>
        <taxon>Autobranchia</taxon>
        <taxon>Pteriomorphia</taxon>
        <taxon>Mytilida</taxon>
        <taxon>Mytiloidea</taxon>
        <taxon>Mytilidae</taxon>
        <taxon>Mytilinae</taxon>
        <taxon>Mytilus</taxon>
    </lineage>
</organism>
<feature type="compositionally biased region" description="Acidic residues" evidence="32">
    <location>
        <begin position="114"/>
        <end position="124"/>
    </location>
</feature>
<dbReference type="Gene3D" id="3.40.720.10">
    <property type="entry name" value="Alkaline Phosphatase, subunit A"/>
    <property type="match status" value="2"/>
</dbReference>
<dbReference type="AlphaFoldDB" id="A0A6J8BPY2"/>
<evidence type="ECO:0000256" key="24">
    <source>
        <dbReference type="ARBA" id="ARBA00047494"/>
    </source>
</evidence>